<dbReference type="FunFam" id="1.10.3810.10:FF:000001">
    <property type="entry name" value="Penicillin-binding protein 1A"/>
    <property type="match status" value="1"/>
</dbReference>
<dbReference type="GO" id="GO:0071555">
    <property type="term" value="P:cell wall organization"/>
    <property type="evidence" value="ECO:0007669"/>
    <property type="project" value="UniProtKB-KW"/>
</dbReference>
<dbReference type="GO" id="GO:0009002">
    <property type="term" value="F:serine-type D-Ala-D-Ala carboxypeptidase activity"/>
    <property type="evidence" value="ECO:0007669"/>
    <property type="project" value="UniProtKB-EC"/>
</dbReference>
<dbReference type="Gene3D" id="3.40.710.10">
    <property type="entry name" value="DD-peptidase/beta-lactamase superfamily"/>
    <property type="match status" value="1"/>
</dbReference>
<comment type="similarity">
    <text evidence="2">In the N-terminal section; belongs to the glycosyltransferase 51 family.</text>
</comment>
<comment type="catalytic activity">
    <reaction evidence="12">
        <text>Preferential cleavage: (Ac)2-L-Lys-D-Ala-|-D-Ala. Also transpeptidation of peptidyl-alanyl moieties that are N-acyl substituents of D-alanine.</text>
        <dbReference type="EC" id="3.4.16.4"/>
    </reaction>
</comment>
<keyword evidence="15" id="KW-0472">Membrane</keyword>
<comment type="caution">
    <text evidence="18">The sequence shown here is derived from an EMBL/GenBank/DDBJ whole genome shotgun (WGS) entry which is preliminary data.</text>
</comment>
<dbReference type="Proteomes" id="UP000249451">
    <property type="component" value="Unassembled WGS sequence"/>
</dbReference>
<feature type="region of interest" description="Disordered" evidence="14">
    <location>
        <begin position="1"/>
        <end position="26"/>
    </location>
</feature>
<sequence>MRASDASTNVCRVEKNNEQNTAATDRTRPRPALQLIGATLGIAMLLALGMLPFAGLGGAVVNSSANTMNANFADIETNKSLPQASTVLDREGNTIAWIYDQRRFDVPADKISTAMKESIVAIEDRRFYEHNGVDLRGSARALAANLSSGGVAEGASTLNQQYIKNYLWLISAKNDNERAAATETSLARKLREMKLAGDLDERFSKDEILTRYLNLISFGRGAYGVEAAARTYFDHSAEKLTDAEAALLAGVVQSTSALDPWDNPDAAKTRRNQVLQARADNGSLTQAQADSAAAEPLGIAEKPAGEPNGCLAAGNDGFFCDYALKWLAEKGFDHEKIARGGYTITTTLDPAAQQHAVQSAQSNVAPGQPGVSEALSFIAPTEDSHEVIAMASSRKYGLDQEKHETVLPLPHSLQGHGAGSVFKIFAAAAAIEKGMGLETKLDVPPRVEVDGLGNGGASGCPPGKYCVENVGPYKPSMTLKEALATSPNTPFISMLQDVGLERTVDLAVKLGLRSYAKEGTSGDKSIAQRIKEEQTGSFVLGPTPVDPLELTNVGATLADQGRWCEPSPISSVTDASGKKVDIPRKDCEKVLNPAVANALANGMAGDVSNGTAADAARATGWSGPISAKTGTTETSNSAAFLGFTQNVAGSSYIFNDSGTASSLCTSPVRQCGSGNLYGGNEPARSFFTAAGPIANSYGGKKLPPVRQKQKKGTGELADGGAAAAQR</sequence>
<dbReference type="InterPro" id="IPR012338">
    <property type="entry name" value="Beta-lactam/transpept-like"/>
</dbReference>
<feature type="domain" description="Glycosyl transferase family 51" evidence="17">
    <location>
        <begin position="92"/>
        <end position="276"/>
    </location>
</feature>
<feature type="transmembrane region" description="Helical" evidence="15">
    <location>
        <begin position="35"/>
        <end position="61"/>
    </location>
</feature>
<comment type="similarity">
    <text evidence="1">In the C-terminal section; belongs to the transpeptidase family.</text>
</comment>
<evidence type="ECO:0000256" key="13">
    <source>
        <dbReference type="ARBA" id="ARBA00049902"/>
    </source>
</evidence>
<dbReference type="GO" id="GO:0009252">
    <property type="term" value="P:peptidoglycan biosynthetic process"/>
    <property type="evidence" value="ECO:0007669"/>
    <property type="project" value="UniProtKB-KW"/>
</dbReference>
<evidence type="ECO:0000256" key="12">
    <source>
        <dbReference type="ARBA" id="ARBA00034000"/>
    </source>
</evidence>
<evidence type="ECO:0000313" key="19">
    <source>
        <dbReference type="Proteomes" id="UP000249451"/>
    </source>
</evidence>
<evidence type="ECO:0000313" key="18">
    <source>
        <dbReference type="EMBL" id="PZP03156.1"/>
    </source>
</evidence>
<accession>A0A2W5D778</accession>
<dbReference type="PANTHER" id="PTHR32282">
    <property type="entry name" value="BINDING PROTEIN TRANSPEPTIDASE, PUTATIVE-RELATED"/>
    <property type="match status" value="1"/>
</dbReference>
<dbReference type="InterPro" id="IPR001264">
    <property type="entry name" value="Glyco_trans_51"/>
</dbReference>
<keyword evidence="5" id="KW-0328">Glycosyltransferase</keyword>
<dbReference type="Pfam" id="PF00912">
    <property type="entry name" value="Transgly"/>
    <property type="match status" value="1"/>
</dbReference>
<protein>
    <submittedName>
        <fullName evidence="18">Penicillin-binding protein</fullName>
    </submittedName>
</protein>
<dbReference type="GO" id="GO:0008360">
    <property type="term" value="P:regulation of cell shape"/>
    <property type="evidence" value="ECO:0007669"/>
    <property type="project" value="UniProtKB-KW"/>
</dbReference>
<keyword evidence="9" id="KW-0573">Peptidoglycan synthesis</keyword>
<feature type="compositionally biased region" description="Polar residues" evidence="14">
    <location>
        <begin position="1"/>
        <end position="10"/>
    </location>
</feature>
<dbReference type="InterPro" id="IPR001460">
    <property type="entry name" value="PCN-bd_Tpept"/>
</dbReference>
<keyword evidence="10" id="KW-0511">Multifunctional enzyme</keyword>
<reference evidence="18 19" key="1">
    <citation type="submission" date="2017-11" db="EMBL/GenBank/DDBJ databases">
        <title>Infants hospitalized years apart are colonized by the same room-sourced microbial strains.</title>
        <authorList>
            <person name="Brooks B."/>
            <person name="Olm M.R."/>
            <person name="Firek B.A."/>
            <person name="Baker R."/>
            <person name="Thomas B.C."/>
            <person name="Morowitz M.J."/>
            <person name="Banfield J.F."/>
        </authorList>
    </citation>
    <scope>NUCLEOTIDE SEQUENCE [LARGE SCALE GENOMIC DNA]</scope>
    <source>
        <strain evidence="18">S2_012_000_R3_87</strain>
    </source>
</reference>
<dbReference type="Gene3D" id="1.10.3810.10">
    <property type="entry name" value="Biosynthetic peptidoglycan transglycosylase-like"/>
    <property type="match status" value="1"/>
</dbReference>
<dbReference type="SUPFAM" id="SSF53955">
    <property type="entry name" value="Lysozyme-like"/>
    <property type="match status" value="1"/>
</dbReference>
<keyword evidence="11" id="KW-0961">Cell wall biogenesis/degradation</keyword>
<keyword evidence="15" id="KW-0812">Transmembrane</keyword>
<dbReference type="GO" id="GO:0006508">
    <property type="term" value="P:proteolysis"/>
    <property type="evidence" value="ECO:0007669"/>
    <property type="project" value="UniProtKB-KW"/>
</dbReference>
<evidence type="ECO:0000256" key="3">
    <source>
        <dbReference type="ARBA" id="ARBA00022645"/>
    </source>
</evidence>
<keyword evidence="7" id="KW-0378">Hydrolase</keyword>
<dbReference type="AlphaFoldDB" id="A0A2W5D778"/>
<keyword evidence="3" id="KW-0121">Carboxypeptidase</keyword>
<evidence type="ECO:0000256" key="7">
    <source>
        <dbReference type="ARBA" id="ARBA00022801"/>
    </source>
</evidence>
<evidence type="ECO:0000256" key="1">
    <source>
        <dbReference type="ARBA" id="ARBA00007090"/>
    </source>
</evidence>
<evidence type="ECO:0000256" key="10">
    <source>
        <dbReference type="ARBA" id="ARBA00023268"/>
    </source>
</evidence>
<dbReference type="InterPro" id="IPR050396">
    <property type="entry name" value="Glycosyltr_51/Transpeptidase"/>
</dbReference>
<evidence type="ECO:0000256" key="5">
    <source>
        <dbReference type="ARBA" id="ARBA00022676"/>
    </source>
</evidence>
<dbReference type="SUPFAM" id="SSF56601">
    <property type="entry name" value="beta-lactamase/transpeptidase-like"/>
    <property type="match status" value="1"/>
</dbReference>
<evidence type="ECO:0000256" key="2">
    <source>
        <dbReference type="ARBA" id="ARBA00007739"/>
    </source>
</evidence>
<dbReference type="GO" id="GO:0008955">
    <property type="term" value="F:peptidoglycan glycosyltransferase activity"/>
    <property type="evidence" value="ECO:0007669"/>
    <property type="project" value="UniProtKB-EC"/>
</dbReference>
<evidence type="ECO:0000256" key="14">
    <source>
        <dbReference type="SAM" id="MobiDB-lite"/>
    </source>
</evidence>
<dbReference type="GO" id="GO:0008658">
    <property type="term" value="F:penicillin binding"/>
    <property type="evidence" value="ECO:0007669"/>
    <property type="project" value="InterPro"/>
</dbReference>
<keyword evidence="8" id="KW-0133">Cell shape</keyword>
<keyword evidence="4" id="KW-0645">Protease</keyword>
<dbReference type="EMBL" id="QFNY01000017">
    <property type="protein sequence ID" value="PZP03156.1"/>
    <property type="molecule type" value="Genomic_DNA"/>
</dbReference>
<evidence type="ECO:0000256" key="11">
    <source>
        <dbReference type="ARBA" id="ARBA00023316"/>
    </source>
</evidence>
<dbReference type="InterPro" id="IPR036950">
    <property type="entry name" value="PBP_transglycosylase"/>
</dbReference>
<feature type="region of interest" description="Disordered" evidence="14">
    <location>
        <begin position="697"/>
        <end position="726"/>
    </location>
</feature>
<dbReference type="Pfam" id="PF00905">
    <property type="entry name" value="Transpeptidase"/>
    <property type="match status" value="1"/>
</dbReference>
<gene>
    <name evidence="18" type="ORF">DI609_01420</name>
</gene>
<dbReference type="PANTHER" id="PTHR32282:SF33">
    <property type="entry name" value="PEPTIDOGLYCAN GLYCOSYLTRANSFERASE"/>
    <property type="match status" value="1"/>
</dbReference>
<evidence type="ECO:0000256" key="6">
    <source>
        <dbReference type="ARBA" id="ARBA00022679"/>
    </source>
</evidence>
<organism evidence="18 19">
    <name type="scientific">Corynebacterium urealyticum</name>
    <dbReference type="NCBI Taxonomy" id="43771"/>
    <lineage>
        <taxon>Bacteria</taxon>
        <taxon>Bacillati</taxon>
        <taxon>Actinomycetota</taxon>
        <taxon>Actinomycetes</taxon>
        <taxon>Mycobacteriales</taxon>
        <taxon>Corynebacteriaceae</taxon>
        <taxon>Corynebacterium</taxon>
    </lineage>
</organism>
<evidence type="ECO:0000256" key="4">
    <source>
        <dbReference type="ARBA" id="ARBA00022670"/>
    </source>
</evidence>
<keyword evidence="15" id="KW-1133">Transmembrane helix</keyword>
<evidence type="ECO:0000259" key="16">
    <source>
        <dbReference type="Pfam" id="PF00905"/>
    </source>
</evidence>
<dbReference type="InterPro" id="IPR023346">
    <property type="entry name" value="Lysozyme-like_dom_sf"/>
</dbReference>
<name>A0A2W5D778_9CORY</name>
<comment type="catalytic activity">
    <reaction evidence="13">
        <text>[GlcNAc-(1-&gt;4)-Mur2Ac(oyl-L-Ala-gamma-D-Glu-L-Lys-D-Ala-D-Ala)](n)-di-trans,octa-cis-undecaprenyl diphosphate + beta-D-GlcNAc-(1-&gt;4)-Mur2Ac(oyl-L-Ala-gamma-D-Glu-L-Lys-D-Ala-D-Ala)-di-trans,octa-cis-undecaprenyl diphosphate = [GlcNAc-(1-&gt;4)-Mur2Ac(oyl-L-Ala-gamma-D-Glu-L-Lys-D-Ala-D-Ala)](n+1)-di-trans,octa-cis-undecaprenyl diphosphate + di-trans,octa-cis-undecaprenyl diphosphate + H(+)</text>
        <dbReference type="Rhea" id="RHEA:23708"/>
        <dbReference type="Rhea" id="RHEA-COMP:9602"/>
        <dbReference type="Rhea" id="RHEA-COMP:9603"/>
        <dbReference type="ChEBI" id="CHEBI:15378"/>
        <dbReference type="ChEBI" id="CHEBI:58405"/>
        <dbReference type="ChEBI" id="CHEBI:60033"/>
        <dbReference type="ChEBI" id="CHEBI:78435"/>
        <dbReference type="EC" id="2.4.99.28"/>
    </reaction>
</comment>
<evidence type="ECO:0000256" key="9">
    <source>
        <dbReference type="ARBA" id="ARBA00022984"/>
    </source>
</evidence>
<evidence type="ECO:0000256" key="15">
    <source>
        <dbReference type="SAM" id="Phobius"/>
    </source>
</evidence>
<proteinExistence type="inferred from homology"/>
<dbReference type="GO" id="GO:0030288">
    <property type="term" value="C:outer membrane-bounded periplasmic space"/>
    <property type="evidence" value="ECO:0007669"/>
    <property type="project" value="TreeGrafter"/>
</dbReference>
<evidence type="ECO:0000256" key="8">
    <source>
        <dbReference type="ARBA" id="ARBA00022960"/>
    </source>
</evidence>
<keyword evidence="6" id="KW-0808">Transferase</keyword>
<feature type="domain" description="Penicillin-binding protein transpeptidase" evidence="16">
    <location>
        <begin position="384"/>
        <end position="636"/>
    </location>
</feature>
<evidence type="ECO:0000259" key="17">
    <source>
        <dbReference type="Pfam" id="PF00912"/>
    </source>
</evidence>